<comment type="subcellular location">
    <subcellularLocation>
        <location evidence="1">Membrane</location>
    </subcellularLocation>
</comment>
<dbReference type="EMBL" id="CP013118">
    <property type="protein sequence ID" value="ALO15121.1"/>
    <property type="molecule type" value="Genomic_DNA"/>
</dbReference>
<keyword evidence="5" id="KW-0720">Serine protease</keyword>
<dbReference type="GO" id="GO:0016020">
    <property type="term" value="C:membrane"/>
    <property type="evidence" value="ECO:0007669"/>
    <property type="project" value="UniProtKB-SubCell"/>
</dbReference>
<feature type="active site" description="Nucleophile" evidence="7">
    <location>
        <position position="389"/>
    </location>
</feature>
<proteinExistence type="inferred from homology"/>
<dbReference type="InterPro" id="IPR047217">
    <property type="entry name" value="S49_SppA_67K_type_N"/>
</dbReference>
<dbReference type="PANTHER" id="PTHR33209:SF1">
    <property type="entry name" value="PEPTIDASE S49 DOMAIN-CONTAINING PROTEIN"/>
    <property type="match status" value="1"/>
</dbReference>
<dbReference type="InterPro" id="IPR004634">
    <property type="entry name" value="Pept_S49_pIV"/>
</dbReference>
<feature type="domain" description="Peptidase S49" evidence="8">
    <location>
        <begin position="373"/>
        <end position="524"/>
    </location>
</feature>
<dbReference type="Proteomes" id="UP000064893">
    <property type="component" value="Chromosome"/>
</dbReference>
<protein>
    <submittedName>
        <fullName evidence="9">Protease 4</fullName>
        <ecNumber evidence="9">3.4.21.-</ecNumber>
    </submittedName>
</protein>
<dbReference type="AlphaFoldDB" id="A0A0S2HYL1"/>
<dbReference type="InterPro" id="IPR029045">
    <property type="entry name" value="ClpP/crotonase-like_dom_sf"/>
</dbReference>
<dbReference type="PIRSF" id="PIRSF001217">
    <property type="entry name" value="Protease_4_SppA"/>
    <property type="match status" value="1"/>
</dbReference>
<accession>A0A0S2HYL1</accession>
<evidence type="ECO:0000256" key="2">
    <source>
        <dbReference type="ARBA" id="ARBA00008683"/>
    </source>
</evidence>
<dbReference type="CDD" id="cd07018">
    <property type="entry name" value="S49_SppA_67K_type"/>
    <property type="match status" value="1"/>
</dbReference>
<dbReference type="InterPro" id="IPR002142">
    <property type="entry name" value="Peptidase_S49"/>
</dbReference>
<dbReference type="SUPFAM" id="SSF52096">
    <property type="entry name" value="ClpP/crotonase"/>
    <property type="match status" value="2"/>
</dbReference>
<dbReference type="GO" id="GO:0006465">
    <property type="term" value="P:signal peptide processing"/>
    <property type="evidence" value="ECO:0007669"/>
    <property type="project" value="InterPro"/>
</dbReference>
<dbReference type="NCBIfam" id="TIGR00705">
    <property type="entry name" value="SppA_67K"/>
    <property type="match status" value="1"/>
</dbReference>
<sequence length="589" mass="64949">MKSFLKYFLASFLAFLIATIIGVFILIGTVSSLVDTEKVVKVKPNSVLKITLDKPIMDRAPKNPFAKLSPMNFEPQSSSSLSQILDNIDRAKNDSKIKGIFLYLDNITAGSATVTEVRNALASFKDSGKFIISYGNYYSQKAFYLATVADKVYVNPEGMVGMQGLTSQVMFFKKTLEKIGVEPQVIRHGKYKSAVEPFLDNKMSEANREQIAAYMGSLWNEILMKVGSSRNLKVDELQRIADEMLLTNVDDVVEYNLADGARYYDQVMDELKTKAGTGEGEKLAMVTLGDYTHAPKPQKDKLISKMDKIAVVYAQGQIGAGKGSVDEIGTENVAKALRKVREDDKVKAVVLRVNSPGGSALTSEVIFREVQLVKEKKPVIVSMGDVAASGGYYISCMADTIVASPNTITGSIGVFGLLFQARELIEEKIGINVETVNTAKHADMGSPFRPLDRKERAAIKKSIEDIYQTFIGHVANGRGMTKEEVDKVAQGRVWSGRDALEIGLVDVLGGLNDAIEIAAERAGVEDYVIKDLPKQKDPIQQMLEEFGANASMQEIFLENTRLNPYLEHLKSLSQMKGVQMRLPYDIIIE</sequence>
<evidence type="ECO:0000256" key="6">
    <source>
        <dbReference type="ARBA" id="ARBA00023136"/>
    </source>
</evidence>
<dbReference type="Pfam" id="PF01343">
    <property type="entry name" value="Peptidase_S49"/>
    <property type="match status" value="2"/>
</dbReference>
<reference evidence="9 10" key="1">
    <citation type="submission" date="2015-11" db="EMBL/GenBank/DDBJ databases">
        <title>Description and complete genome sequence of a novel strain predominating in hypersaline microbial mats and representing a new family of the Bacteriodetes phylum.</title>
        <authorList>
            <person name="Spring S."/>
            <person name="Bunk B."/>
            <person name="Sproer C."/>
            <person name="Klenk H.-P."/>
        </authorList>
    </citation>
    <scope>NUCLEOTIDE SEQUENCE [LARGE SCALE GENOMIC DNA]</scope>
    <source>
        <strain evidence="9 10">L21-Spi-D4</strain>
    </source>
</reference>
<dbReference type="CDD" id="cd07023">
    <property type="entry name" value="S49_Sppa_N_C"/>
    <property type="match status" value="1"/>
</dbReference>
<dbReference type="Gene3D" id="6.20.330.10">
    <property type="match status" value="1"/>
</dbReference>
<dbReference type="GO" id="GO:0008236">
    <property type="term" value="F:serine-type peptidase activity"/>
    <property type="evidence" value="ECO:0007669"/>
    <property type="project" value="UniProtKB-KW"/>
</dbReference>
<comment type="similarity">
    <text evidence="2">Belongs to the peptidase S49 family.</text>
</comment>
<keyword evidence="4 9" id="KW-0378">Hydrolase</keyword>
<dbReference type="InterPro" id="IPR004635">
    <property type="entry name" value="Pept_S49_SppA"/>
</dbReference>
<dbReference type="InterPro" id="IPR047272">
    <property type="entry name" value="S49_SppA_C"/>
</dbReference>
<evidence type="ECO:0000256" key="5">
    <source>
        <dbReference type="ARBA" id="ARBA00022825"/>
    </source>
</evidence>
<evidence type="ECO:0000256" key="1">
    <source>
        <dbReference type="ARBA" id="ARBA00004370"/>
    </source>
</evidence>
<evidence type="ECO:0000256" key="4">
    <source>
        <dbReference type="ARBA" id="ARBA00022801"/>
    </source>
</evidence>
<dbReference type="Gene3D" id="3.90.226.10">
    <property type="entry name" value="2-enoyl-CoA Hydratase, Chain A, domain 1"/>
    <property type="match status" value="2"/>
</dbReference>
<keyword evidence="10" id="KW-1185">Reference proteome</keyword>
<evidence type="ECO:0000313" key="10">
    <source>
        <dbReference type="Proteomes" id="UP000064893"/>
    </source>
</evidence>
<dbReference type="PATRIC" id="fig|1307839.3.peg.1568"/>
<evidence type="ECO:0000256" key="7">
    <source>
        <dbReference type="PIRSR" id="PIRSR001217-1"/>
    </source>
</evidence>
<keyword evidence="6" id="KW-0472">Membrane</keyword>
<feature type="active site" description="Proton donor/acceptor" evidence="7">
    <location>
        <position position="192"/>
    </location>
</feature>
<evidence type="ECO:0000313" key="9">
    <source>
        <dbReference type="EMBL" id="ALO15121.1"/>
    </source>
</evidence>
<organism evidence="9 10">
    <name type="scientific">Salinivirga cyanobacteriivorans</name>
    <dbReference type="NCBI Taxonomy" id="1307839"/>
    <lineage>
        <taxon>Bacteria</taxon>
        <taxon>Pseudomonadati</taxon>
        <taxon>Bacteroidota</taxon>
        <taxon>Bacteroidia</taxon>
        <taxon>Bacteroidales</taxon>
        <taxon>Salinivirgaceae</taxon>
        <taxon>Salinivirga</taxon>
    </lineage>
</organism>
<feature type="domain" description="Peptidase S49" evidence="8">
    <location>
        <begin position="124"/>
        <end position="276"/>
    </location>
</feature>
<dbReference type="PANTHER" id="PTHR33209">
    <property type="entry name" value="PROTEASE 4"/>
    <property type="match status" value="1"/>
</dbReference>
<keyword evidence="3 9" id="KW-0645">Protease</keyword>
<dbReference type="RefSeq" id="WP_057952609.1">
    <property type="nucleotide sequence ID" value="NZ_CP013118.1"/>
</dbReference>
<name>A0A0S2HYL1_9BACT</name>
<dbReference type="OrthoDB" id="9764363at2"/>
<dbReference type="EC" id="3.4.21.-" evidence="9"/>
<dbReference type="NCBIfam" id="TIGR00706">
    <property type="entry name" value="SppA_dom"/>
    <property type="match status" value="1"/>
</dbReference>
<evidence type="ECO:0000256" key="3">
    <source>
        <dbReference type="ARBA" id="ARBA00022670"/>
    </source>
</evidence>
<dbReference type="KEGG" id="blq:L21SP5_01471"/>
<evidence type="ECO:0000259" key="8">
    <source>
        <dbReference type="Pfam" id="PF01343"/>
    </source>
</evidence>
<gene>
    <name evidence="9" type="primary">sppA</name>
    <name evidence="9" type="ORF">L21SP5_01471</name>
</gene>